<gene>
    <name evidence="4" type="ORF">DMP10_02690</name>
</gene>
<dbReference type="Proteomes" id="UP000278327">
    <property type="component" value="Unassembled WGS sequence"/>
</dbReference>
<evidence type="ECO:0000256" key="2">
    <source>
        <dbReference type="PROSITE-ProRule" id="PRU00335"/>
    </source>
</evidence>
<keyword evidence="1 2" id="KW-0238">DNA-binding</keyword>
<reference evidence="4 5" key="1">
    <citation type="journal article" date="2019" name="Microbiol. Resour. Announc.">
        <title>Draft Genome Sequences of Type Strains of Gordonibacter faecihominis, Paraeggerthella hongkongensis, Parvibacter caecicola,Slackia equolifaciens, Slackia faecicanis, and Slackia isoflavoniconvertens.</title>
        <authorList>
            <person name="Danylec N."/>
            <person name="Stoll D.A."/>
            <person name="Dotsch A."/>
            <person name="Huch M."/>
        </authorList>
    </citation>
    <scope>NUCLEOTIDE SEQUENCE [LARGE SCALE GENOMIC DNA]</scope>
    <source>
        <strain evidence="4 5">DSM 18785</strain>
    </source>
</reference>
<dbReference type="PANTHER" id="PTHR43479:SF7">
    <property type="entry name" value="TETR-FAMILY TRANSCRIPTIONAL REGULATOR"/>
    <property type="match status" value="1"/>
</dbReference>
<dbReference type="Pfam" id="PF02796">
    <property type="entry name" value="HTH_7"/>
    <property type="match status" value="1"/>
</dbReference>
<dbReference type="GO" id="GO:0000150">
    <property type="term" value="F:DNA strand exchange activity"/>
    <property type="evidence" value="ECO:0007669"/>
    <property type="project" value="InterPro"/>
</dbReference>
<dbReference type="PANTHER" id="PTHR43479">
    <property type="entry name" value="ACREF/ENVCD OPERON REPRESSOR-RELATED"/>
    <property type="match status" value="1"/>
</dbReference>
<dbReference type="SUPFAM" id="SSF46689">
    <property type="entry name" value="Homeodomain-like"/>
    <property type="match status" value="1"/>
</dbReference>
<dbReference type="AlphaFoldDB" id="A0A3N0AWR3"/>
<protein>
    <submittedName>
        <fullName evidence="4">TetR/AcrR family transcriptional regulator</fullName>
    </submittedName>
</protein>
<evidence type="ECO:0000313" key="4">
    <source>
        <dbReference type="EMBL" id="RNL39311.1"/>
    </source>
</evidence>
<dbReference type="InterPro" id="IPR050624">
    <property type="entry name" value="HTH-type_Tx_Regulator"/>
</dbReference>
<accession>A0A3N0AWR3</accession>
<organism evidence="4 5">
    <name type="scientific">Adlercreutzia equolifaciens subsp. celatus DSM 18785</name>
    <dbReference type="NCBI Taxonomy" id="1121021"/>
    <lineage>
        <taxon>Bacteria</taxon>
        <taxon>Bacillati</taxon>
        <taxon>Actinomycetota</taxon>
        <taxon>Coriobacteriia</taxon>
        <taxon>Eggerthellales</taxon>
        <taxon>Eggerthellaceae</taxon>
        <taxon>Adlercreutzia</taxon>
    </lineage>
</organism>
<dbReference type="EMBL" id="QICA01000003">
    <property type="protein sequence ID" value="RNL39311.1"/>
    <property type="molecule type" value="Genomic_DNA"/>
</dbReference>
<dbReference type="InterPro" id="IPR039532">
    <property type="entry name" value="TetR_C_Firmicutes"/>
</dbReference>
<dbReference type="InterPro" id="IPR006120">
    <property type="entry name" value="Resolvase_HTH_dom"/>
</dbReference>
<dbReference type="InterPro" id="IPR009057">
    <property type="entry name" value="Homeodomain-like_sf"/>
</dbReference>
<dbReference type="Pfam" id="PF14278">
    <property type="entry name" value="TetR_C_8"/>
    <property type="match status" value="1"/>
</dbReference>
<proteinExistence type="predicted"/>
<dbReference type="PROSITE" id="PS50977">
    <property type="entry name" value="HTH_TETR_2"/>
    <property type="match status" value="1"/>
</dbReference>
<evidence type="ECO:0000259" key="3">
    <source>
        <dbReference type="PROSITE" id="PS50977"/>
    </source>
</evidence>
<sequence>MDKASAKTLIRTTVIELMETTDIPDITVTAVCKRSNLSRTTFYRYYPSVDAVVKEMGDDLLASIRRTQEVDRRTTSLGGMRKTGASDLIRAQILFEYGPFIRVVTGVHGDPSFAYKAVAVIRERLQEEVRGLGLNERDQEVFIEFMLAGLFRCINYWLAEHPEITPEEAYECQLAVTRALAEMFGALKP</sequence>
<name>A0A3N0AWR3_9ACTN</name>
<feature type="DNA-binding region" description="H-T-H motif" evidence="2">
    <location>
        <begin position="27"/>
        <end position="46"/>
    </location>
</feature>
<evidence type="ECO:0000313" key="5">
    <source>
        <dbReference type="Proteomes" id="UP000278327"/>
    </source>
</evidence>
<dbReference type="Gene3D" id="1.10.357.10">
    <property type="entry name" value="Tetracycline Repressor, domain 2"/>
    <property type="match status" value="1"/>
</dbReference>
<dbReference type="InterPro" id="IPR001647">
    <property type="entry name" value="HTH_TetR"/>
</dbReference>
<comment type="caution">
    <text evidence="4">The sequence shown here is derived from an EMBL/GenBank/DDBJ whole genome shotgun (WGS) entry which is preliminary data.</text>
</comment>
<evidence type="ECO:0000256" key="1">
    <source>
        <dbReference type="ARBA" id="ARBA00023125"/>
    </source>
</evidence>
<feature type="domain" description="HTH tetR-type" evidence="3">
    <location>
        <begin position="4"/>
        <end position="64"/>
    </location>
</feature>
<dbReference type="RefSeq" id="WP_117283620.1">
    <property type="nucleotide sequence ID" value="NZ_JAMTCE010000011.1"/>
</dbReference>
<keyword evidence="5" id="KW-1185">Reference proteome</keyword>
<dbReference type="GO" id="GO:0003677">
    <property type="term" value="F:DNA binding"/>
    <property type="evidence" value="ECO:0007669"/>
    <property type="project" value="UniProtKB-UniRule"/>
</dbReference>